<feature type="transmembrane region" description="Helical" evidence="8">
    <location>
        <begin position="272"/>
        <end position="296"/>
    </location>
</feature>
<evidence type="ECO:0000256" key="6">
    <source>
        <dbReference type="ARBA" id="ARBA00022989"/>
    </source>
</evidence>
<feature type="transmembrane region" description="Helical" evidence="8">
    <location>
        <begin position="21"/>
        <end position="48"/>
    </location>
</feature>
<dbReference type="PANTHER" id="PTHR30489">
    <property type="entry name" value="LIPOPROTEIN-RELEASING SYSTEM TRANSMEMBRANE PROTEIN LOLE"/>
    <property type="match status" value="1"/>
</dbReference>
<keyword evidence="12" id="KW-1185">Reference proteome</keyword>
<comment type="subcellular location">
    <subcellularLocation>
        <location evidence="1">Cell membrane</location>
        <topology evidence="1">Multi-pass membrane protein</topology>
    </subcellularLocation>
</comment>
<organism evidence="11 12">
    <name type="scientific">Candidatus Bealeia paramacronuclearis</name>
    <dbReference type="NCBI Taxonomy" id="1921001"/>
    <lineage>
        <taxon>Bacteria</taxon>
        <taxon>Pseudomonadati</taxon>
        <taxon>Pseudomonadota</taxon>
        <taxon>Alphaproteobacteria</taxon>
        <taxon>Holosporales</taxon>
        <taxon>Holosporaceae</taxon>
        <taxon>Candidatus Bealeia</taxon>
    </lineage>
</organism>
<keyword evidence="5 8" id="KW-0812">Transmembrane</keyword>
<evidence type="ECO:0000313" key="11">
    <source>
        <dbReference type="EMBL" id="WVX67701.1"/>
    </source>
</evidence>
<dbReference type="EMBL" id="CP133270">
    <property type="protein sequence ID" value="WVX67701.1"/>
    <property type="molecule type" value="Genomic_DNA"/>
</dbReference>
<reference evidence="11 12" key="1">
    <citation type="journal article" date="2024" name="Environ. Microbiol.">
        <title>Novel evolutionary insights on the interactions of the Holosporales (Alphaproteobacteria) with eukaryotic hosts from comparative genomics.</title>
        <authorList>
            <person name="Giovannini M."/>
            <person name="Petroni G."/>
            <person name="Castelli M."/>
        </authorList>
    </citation>
    <scope>NUCLEOTIDE SEQUENCE [LARGE SCALE GENOMIC DNA]</scope>
    <source>
        <strain evidence="11 12">US_Bl 15I1</strain>
    </source>
</reference>
<evidence type="ECO:0000256" key="8">
    <source>
        <dbReference type="SAM" id="Phobius"/>
    </source>
</evidence>
<keyword evidence="6 8" id="KW-1133">Transmembrane helix</keyword>
<proteinExistence type="inferred from homology"/>
<evidence type="ECO:0000256" key="1">
    <source>
        <dbReference type="ARBA" id="ARBA00004651"/>
    </source>
</evidence>
<dbReference type="InterPro" id="IPR011925">
    <property type="entry name" value="LolCE_TM"/>
</dbReference>
<dbReference type="RefSeq" id="WP_331256388.1">
    <property type="nucleotide sequence ID" value="NZ_CP133270.1"/>
</dbReference>
<feature type="transmembrane region" description="Helical" evidence="8">
    <location>
        <begin position="381"/>
        <end position="398"/>
    </location>
</feature>
<accession>A0ABZ2C5D6</accession>
<gene>
    <name evidence="11" type="ORF">Bealeia1_01917</name>
</gene>
<keyword evidence="7 8" id="KW-0472">Membrane</keyword>
<comment type="similarity">
    <text evidence="2">Belongs to the ABC-4 integral membrane protein family. LolC/E subfamily.</text>
</comment>
<evidence type="ECO:0000256" key="3">
    <source>
        <dbReference type="ARBA" id="ARBA00022448"/>
    </source>
</evidence>
<evidence type="ECO:0000256" key="5">
    <source>
        <dbReference type="ARBA" id="ARBA00022692"/>
    </source>
</evidence>
<evidence type="ECO:0000256" key="7">
    <source>
        <dbReference type="ARBA" id="ARBA00023136"/>
    </source>
</evidence>
<evidence type="ECO:0000259" key="10">
    <source>
        <dbReference type="Pfam" id="PF12704"/>
    </source>
</evidence>
<name>A0ABZ2C5D6_9PROT</name>
<feature type="transmembrane region" description="Helical" evidence="8">
    <location>
        <begin position="316"/>
        <end position="342"/>
    </location>
</feature>
<feature type="domain" description="ABC3 transporter permease C-terminal" evidence="9">
    <location>
        <begin position="275"/>
        <end position="408"/>
    </location>
</feature>
<dbReference type="Pfam" id="PF02687">
    <property type="entry name" value="FtsX"/>
    <property type="match status" value="1"/>
</dbReference>
<keyword evidence="4" id="KW-1003">Cell membrane</keyword>
<dbReference type="Pfam" id="PF12704">
    <property type="entry name" value="MacB_PCD"/>
    <property type="match status" value="1"/>
</dbReference>
<dbReference type="InterPro" id="IPR025857">
    <property type="entry name" value="MacB_PCD"/>
</dbReference>
<evidence type="ECO:0000256" key="2">
    <source>
        <dbReference type="ARBA" id="ARBA00005236"/>
    </source>
</evidence>
<dbReference type="Proteomes" id="UP001330434">
    <property type="component" value="Chromosome"/>
</dbReference>
<dbReference type="InterPro" id="IPR003838">
    <property type="entry name" value="ABC3_permease_C"/>
</dbReference>
<protein>
    <submittedName>
        <fullName evidence="11">Lipoprotein-releasing system transmembrane protein LolE</fullName>
    </submittedName>
</protein>
<keyword evidence="3" id="KW-0813">Transport</keyword>
<dbReference type="NCBIfam" id="TIGR02212">
    <property type="entry name" value="lolCE"/>
    <property type="match status" value="1"/>
</dbReference>
<evidence type="ECO:0000313" key="12">
    <source>
        <dbReference type="Proteomes" id="UP001330434"/>
    </source>
</evidence>
<evidence type="ECO:0000259" key="9">
    <source>
        <dbReference type="Pfam" id="PF02687"/>
    </source>
</evidence>
<sequence length="415" mass="45986">MFSPFERLFAWRYLRARRQEGFISVIALFSFLGIALGVAALIIVMSVMNGFRQELTSQILGINGHIAVFGTMGPMDDYDVLRKKIEKLPGITQVAPVVENQAMAIAHGQAMGVQVNGMFLEDLKNRKNVSEKIIAGGMKYYTTPSSILVGARLAEKMGLSIGDKLTIVAPEGTSTAFGTVPRTKTFTVAGIFEVGMYQYDSGFVFVPIETAQKFFQMGEGVSGLEIFTTDPNQKDKFKEEIIPLLHDHRARMFDWQEANSKFFTAVEVERNVMFVILTLIILVASFNVISSLIMLVKDKGRDIAILRTMGASRGMIMRIFFLTGSTLGLVGTTLGSVLALLFCWNIERIRKFIESLSGSNLFNSEIYFLSKLPAKVDTTEVALVIGIALGLTFLASLYPSWRASKLDPVEALRYE</sequence>
<keyword evidence="11" id="KW-0449">Lipoprotein</keyword>
<dbReference type="PANTHER" id="PTHR30489:SF0">
    <property type="entry name" value="LIPOPROTEIN-RELEASING SYSTEM TRANSMEMBRANE PROTEIN LOLE"/>
    <property type="match status" value="1"/>
</dbReference>
<feature type="domain" description="MacB-like periplasmic core" evidence="10">
    <location>
        <begin position="30"/>
        <end position="242"/>
    </location>
</feature>
<evidence type="ECO:0000256" key="4">
    <source>
        <dbReference type="ARBA" id="ARBA00022475"/>
    </source>
</evidence>
<dbReference type="InterPro" id="IPR051447">
    <property type="entry name" value="Lipoprotein-release_system"/>
</dbReference>